<dbReference type="PANTHER" id="PTHR13723:SF200">
    <property type="entry name" value="ADAM METALLOPEPTIDASE WITH THROMBOSPONDIN TYPE 1 MOTIF B, ISOFORM B"/>
    <property type="match status" value="1"/>
</dbReference>
<accession>A0AAE1GDX7</accession>
<feature type="compositionally biased region" description="Low complexity" evidence="5">
    <location>
        <begin position="422"/>
        <end position="462"/>
    </location>
</feature>
<comment type="subcellular location">
    <subcellularLocation>
        <location evidence="1">Secreted</location>
    </subcellularLocation>
</comment>
<feature type="region of interest" description="Disordered" evidence="5">
    <location>
        <begin position="422"/>
        <end position="479"/>
    </location>
</feature>
<feature type="region of interest" description="Disordered" evidence="5">
    <location>
        <begin position="290"/>
        <end position="403"/>
    </location>
</feature>
<evidence type="ECO:0000256" key="4">
    <source>
        <dbReference type="ARBA" id="ARBA00022737"/>
    </source>
</evidence>
<dbReference type="SMART" id="SM00209">
    <property type="entry name" value="TSP1"/>
    <property type="match status" value="6"/>
</dbReference>
<dbReference type="Pfam" id="PF19030">
    <property type="entry name" value="TSP1_ADAMTS"/>
    <property type="match status" value="6"/>
</dbReference>
<protein>
    <submittedName>
        <fullName evidence="6">Uncharacterized protein</fullName>
    </submittedName>
</protein>
<keyword evidence="7" id="KW-1185">Reference proteome</keyword>
<feature type="compositionally biased region" description="Low complexity" evidence="5">
    <location>
        <begin position="588"/>
        <end position="601"/>
    </location>
</feature>
<feature type="compositionally biased region" description="Polar residues" evidence="5">
    <location>
        <begin position="674"/>
        <end position="689"/>
    </location>
</feature>
<evidence type="ECO:0000256" key="1">
    <source>
        <dbReference type="ARBA" id="ARBA00004613"/>
    </source>
</evidence>
<feature type="compositionally biased region" description="Acidic residues" evidence="5">
    <location>
        <begin position="551"/>
        <end position="562"/>
    </location>
</feature>
<dbReference type="GO" id="GO:0004222">
    <property type="term" value="F:metalloendopeptidase activity"/>
    <property type="evidence" value="ECO:0007669"/>
    <property type="project" value="TreeGrafter"/>
</dbReference>
<evidence type="ECO:0000256" key="3">
    <source>
        <dbReference type="ARBA" id="ARBA00022729"/>
    </source>
</evidence>
<proteinExistence type="predicted"/>
<evidence type="ECO:0000256" key="5">
    <source>
        <dbReference type="SAM" id="MobiDB-lite"/>
    </source>
</evidence>
<dbReference type="InterPro" id="IPR000884">
    <property type="entry name" value="TSP1_rpt"/>
</dbReference>
<dbReference type="GO" id="GO:0006508">
    <property type="term" value="P:proteolysis"/>
    <property type="evidence" value="ECO:0007669"/>
    <property type="project" value="TreeGrafter"/>
</dbReference>
<evidence type="ECO:0000313" key="6">
    <source>
        <dbReference type="EMBL" id="KAK3887793.1"/>
    </source>
</evidence>
<dbReference type="GO" id="GO:0005576">
    <property type="term" value="C:extracellular region"/>
    <property type="evidence" value="ECO:0007669"/>
    <property type="project" value="UniProtKB-SubCell"/>
</dbReference>
<dbReference type="InterPro" id="IPR050439">
    <property type="entry name" value="ADAMTS_ADAMTS-like"/>
</dbReference>
<sequence length="1072" mass="118290">MYYSREGEKEDLFIPGPLKIPLTLMLLFQTENPGLRWEYTLAHENATYTPTFSWHHSDWSVCTVTCGGGRQVSRVQCLEKEAGLVEDKYCQEQERPNDLSRACNTHACPAWWWSGPWQPCSITCGVLGMMRRTVICVRSFGPSEQMALLDSACDNNAKPHETEACPNLMPCPRLLDWSVGSWSQSCMLDPCEYEEREVTCVMPGGGCDPLTRPPARRQCGNITCGVWEVDEWSMCSAECGEGVRFRRVSCVGGLACLERNEPKSVQECTGRCLEKEQEEEEETLFEEAEEILKGPSSPTTVTATTATTASSTSGTTIRTTKTTISTTESSDPLTSESTSATSSTSPASTSSKNVNSSETFPTGTIPTMSTTTAPLVTSSTSSTTSLSNTITTSAGPSLNTTTATLTPDVDTRLEDDLNVTSFTSPFLPTTTTSTTILTSNTSSATSTSTTTTPTSITSSGTTVSDLPFSKAASPSSTTEELASEYATVPPSESENLEDTTSVLVDSNTTMSSPTWTEPYTSNTEEPDTSTDTLVSTLLPTDQYQVTTTPEESNDYGSSDEENVLTATTTTPEEARGTETETESDIGHTTVTTVDETDNTVNVDEKYVGNSAETVSDSITTSIEKSEDRQKNFTDISQGQEAANEIDVDSRQEKPQKKNEKLSLPAEEPNKESDFTSSVQNNQGISTSPDPTKKDQVNTNNDDSSPESKADDNILTDNDLFKSTKKYPTLENPKNEETNEIESTWLEDVETEIDKSEEIPDDTNRIFPDLEEVEETRPEGIMVDKVDIDGYEVIEVVELPPKGKGKKKRKKVLLHTGAEAVDVLHKLAEEQEEKLASNLGPTSEYTPDYQWNLTQWSECSVECGGGEQERSVQCLEQTTGVPVLPDRCSHPRPHTIQECNVEECGEWETREWGECSAECDVGERVRMVVCPSGRLCPSTTRPPEVEPCNLSPCVQWVEGPWSLCTRTCGVGYQIRHVKCVDIRTEEPAHTCPKDTKPQHKMACHNQRCSKHRRGEGRRGQQRRCKDRLDTKLCRRLKHMCSTKFFRVKCCRTCLRRGGYASGFMAFSDWTDYD</sequence>
<gene>
    <name evidence="6" type="ORF">Pcinc_008121</name>
</gene>
<keyword evidence="3" id="KW-0732">Signal</keyword>
<evidence type="ECO:0000313" key="7">
    <source>
        <dbReference type="Proteomes" id="UP001286313"/>
    </source>
</evidence>
<dbReference type="PANTHER" id="PTHR13723">
    <property type="entry name" value="ADAMTS A DISINTEGRIN AND METALLOPROTEASE WITH THROMBOSPONDIN MOTIFS PROTEASE"/>
    <property type="match status" value="1"/>
</dbReference>
<keyword evidence="4" id="KW-0677">Repeat</keyword>
<feature type="compositionally biased region" description="Low complexity" evidence="5">
    <location>
        <begin position="359"/>
        <end position="393"/>
    </location>
</feature>
<feature type="region of interest" description="Disordered" evidence="5">
    <location>
        <begin position="503"/>
        <end position="739"/>
    </location>
</feature>
<evidence type="ECO:0000256" key="2">
    <source>
        <dbReference type="ARBA" id="ARBA00022525"/>
    </source>
</evidence>
<feature type="compositionally biased region" description="Polar residues" evidence="5">
    <location>
        <begin position="503"/>
        <end position="523"/>
    </location>
</feature>
<dbReference type="PROSITE" id="PS50092">
    <property type="entry name" value="TSP1"/>
    <property type="match status" value="6"/>
</dbReference>
<reference evidence="6" key="1">
    <citation type="submission" date="2023-10" db="EMBL/GenBank/DDBJ databases">
        <title>Genome assemblies of two species of porcelain crab, Petrolisthes cinctipes and Petrolisthes manimaculis (Anomura: Porcellanidae).</title>
        <authorList>
            <person name="Angst P."/>
        </authorList>
    </citation>
    <scope>NUCLEOTIDE SEQUENCE</scope>
    <source>
        <strain evidence="6">PB745_01</strain>
        <tissue evidence="6">Gill</tissue>
    </source>
</reference>
<feature type="compositionally biased region" description="Low complexity" evidence="5">
    <location>
        <begin position="296"/>
        <end position="351"/>
    </location>
</feature>
<dbReference type="SUPFAM" id="SSF82895">
    <property type="entry name" value="TSP-1 type 1 repeat"/>
    <property type="match status" value="6"/>
</dbReference>
<comment type="caution">
    <text evidence="6">The sequence shown here is derived from an EMBL/GenBank/DDBJ whole genome shotgun (WGS) entry which is preliminary data.</text>
</comment>
<dbReference type="Gene3D" id="2.20.100.10">
    <property type="entry name" value="Thrombospondin type-1 (TSP1) repeat"/>
    <property type="match status" value="6"/>
</dbReference>
<dbReference type="Proteomes" id="UP001286313">
    <property type="component" value="Unassembled WGS sequence"/>
</dbReference>
<dbReference type="FunFam" id="2.20.100.10:FF:000005">
    <property type="entry name" value="ADAM metallopeptidase with thrombospondin type 1 motif 9"/>
    <property type="match status" value="2"/>
</dbReference>
<name>A0AAE1GDX7_PETCI</name>
<dbReference type="EMBL" id="JAWQEG010000607">
    <property type="protein sequence ID" value="KAK3887793.1"/>
    <property type="molecule type" value="Genomic_DNA"/>
</dbReference>
<feature type="compositionally biased region" description="Polar residues" evidence="5">
    <location>
        <begin position="610"/>
        <end position="622"/>
    </location>
</feature>
<feature type="compositionally biased region" description="Basic and acidic residues" evidence="5">
    <location>
        <begin position="647"/>
        <end position="660"/>
    </location>
</feature>
<dbReference type="InterPro" id="IPR036383">
    <property type="entry name" value="TSP1_rpt_sf"/>
</dbReference>
<organism evidence="6 7">
    <name type="scientific">Petrolisthes cinctipes</name>
    <name type="common">Flat porcelain crab</name>
    <dbReference type="NCBI Taxonomy" id="88211"/>
    <lineage>
        <taxon>Eukaryota</taxon>
        <taxon>Metazoa</taxon>
        <taxon>Ecdysozoa</taxon>
        <taxon>Arthropoda</taxon>
        <taxon>Crustacea</taxon>
        <taxon>Multicrustacea</taxon>
        <taxon>Malacostraca</taxon>
        <taxon>Eumalacostraca</taxon>
        <taxon>Eucarida</taxon>
        <taxon>Decapoda</taxon>
        <taxon>Pleocyemata</taxon>
        <taxon>Anomura</taxon>
        <taxon>Galatheoidea</taxon>
        <taxon>Porcellanidae</taxon>
        <taxon>Petrolisthes</taxon>
    </lineage>
</organism>
<dbReference type="GO" id="GO:0030198">
    <property type="term" value="P:extracellular matrix organization"/>
    <property type="evidence" value="ECO:0007669"/>
    <property type="project" value="TreeGrafter"/>
</dbReference>
<dbReference type="GO" id="GO:0031012">
    <property type="term" value="C:extracellular matrix"/>
    <property type="evidence" value="ECO:0007669"/>
    <property type="project" value="TreeGrafter"/>
</dbReference>
<feature type="compositionally biased region" description="Low complexity" evidence="5">
    <location>
        <begin position="529"/>
        <end position="541"/>
    </location>
</feature>
<keyword evidence="2" id="KW-0964">Secreted</keyword>
<dbReference type="AlphaFoldDB" id="A0AAE1GDX7"/>